<accession>A0A2H5BH48</accession>
<evidence type="ECO:0000313" key="1">
    <source>
        <dbReference type="EMBL" id="AUG85317.1"/>
    </source>
</evidence>
<dbReference type="Proteomes" id="UP000240962">
    <property type="component" value="Segment"/>
</dbReference>
<sequence length="66" mass="7647">MRNWFTTRKIVVPSSKTQAIGYTLYLTPIIACICGQNWDRKIANMSDIRRCADKQWEAHEKATKTS</sequence>
<organism evidence="1 2">
    <name type="scientific">Vibrio phage Thalassa</name>
    <dbReference type="NCBI Taxonomy" id="2570301"/>
    <lineage>
        <taxon>Viruses</taxon>
        <taxon>Duplodnaviria</taxon>
        <taxon>Heunggongvirae</taxon>
        <taxon>Uroviricota</taxon>
        <taxon>Caudoviricetes</taxon>
        <taxon>Demerecviridae</taxon>
        <taxon>Ermolyevavirinae</taxon>
        <taxon>Thalassavirus</taxon>
        <taxon>Thalassavirus thalassa</taxon>
    </lineage>
</organism>
<evidence type="ECO:0000313" key="2">
    <source>
        <dbReference type="Proteomes" id="UP000240962"/>
    </source>
</evidence>
<dbReference type="EMBL" id="MG649967">
    <property type="protein sequence ID" value="AUG85317.1"/>
    <property type="molecule type" value="Genomic_DNA"/>
</dbReference>
<name>A0A2H5BH48_9CAUD</name>
<protein>
    <submittedName>
        <fullName evidence="1">Uncharacterized protein</fullName>
    </submittedName>
</protein>
<gene>
    <name evidence="1" type="ORF">THALASSA_136</name>
</gene>
<reference evidence="2" key="1">
    <citation type="submission" date="2017-12" db="EMBL/GenBank/DDBJ databases">
        <authorList>
            <person name="Page C.L."/>
            <person name="McFadden E.F."/>
            <person name="Syed A.X."/>
            <person name="Lafty E.M."/>
            <person name="Hyatt D.A."/>
            <person name="Farronato D.M."/>
            <person name="Dong S.Z."/>
            <person name="Apostolopoulos E.L."/>
            <person name="Broussard G.W."/>
        </authorList>
    </citation>
    <scope>NUCLEOTIDE SEQUENCE [LARGE SCALE GENOMIC DNA]</scope>
</reference>
<keyword evidence="2" id="KW-1185">Reference proteome</keyword>
<proteinExistence type="predicted"/>